<dbReference type="Gene3D" id="1.10.3210.10">
    <property type="entry name" value="Hypothetical protein af1432"/>
    <property type="match status" value="1"/>
</dbReference>
<keyword evidence="3" id="KW-1185">Reference proteome</keyword>
<dbReference type="Pfam" id="PF01966">
    <property type="entry name" value="HD"/>
    <property type="match status" value="1"/>
</dbReference>
<evidence type="ECO:0000313" key="2">
    <source>
        <dbReference type="EMBL" id="SES21540.1"/>
    </source>
</evidence>
<reference evidence="3" key="1">
    <citation type="submission" date="2016-10" db="EMBL/GenBank/DDBJ databases">
        <authorList>
            <person name="Varghese N."/>
            <person name="Submissions S."/>
        </authorList>
    </citation>
    <scope>NUCLEOTIDE SEQUENCE [LARGE SCALE GENOMIC DNA]</scope>
    <source>
        <strain evidence="3">DSM 44260</strain>
    </source>
</reference>
<dbReference type="NCBIfam" id="TIGR00277">
    <property type="entry name" value="HDIG"/>
    <property type="match status" value="1"/>
</dbReference>
<sequence length="172" mass="18622">MVHAVELASTLLSPLGDRWKHTIGVAHRAENLAATVPAADRETLVAAAWLHDIGYAVVDTGFHPVDGARHLDTLHWPPHLTTLVAHHSGARFTAQALGLGHLMDPYPHEDTPLSDALTYADQTTDPRGTQVSLSARLTEMLSRHGPTSANAKAHHLRAPYLHATASRVESRL</sequence>
<proteinExistence type="predicted"/>
<name>A0A1H9VID6_9PSEU</name>
<dbReference type="STRING" id="155974.SAMN04487818_108397"/>
<dbReference type="AlphaFoldDB" id="A0A1H9VID6"/>
<evidence type="ECO:0000259" key="1">
    <source>
        <dbReference type="Pfam" id="PF01966"/>
    </source>
</evidence>
<gene>
    <name evidence="2" type="ORF">SAMN04487818_108397</name>
</gene>
<organism evidence="2 3">
    <name type="scientific">Actinokineospora terrae</name>
    <dbReference type="NCBI Taxonomy" id="155974"/>
    <lineage>
        <taxon>Bacteria</taxon>
        <taxon>Bacillati</taxon>
        <taxon>Actinomycetota</taxon>
        <taxon>Actinomycetes</taxon>
        <taxon>Pseudonocardiales</taxon>
        <taxon>Pseudonocardiaceae</taxon>
        <taxon>Actinokineospora</taxon>
    </lineage>
</organism>
<dbReference type="InterPro" id="IPR006675">
    <property type="entry name" value="HDIG_dom"/>
</dbReference>
<accession>A0A1H9VID6</accession>
<evidence type="ECO:0000313" key="3">
    <source>
        <dbReference type="Proteomes" id="UP000199051"/>
    </source>
</evidence>
<dbReference type="SUPFAM" id="SSF109604">
    <property type="entry name" value="HD-domain/PDEase-like"/>
    <property type="match status" value="1"/>
</dbReference>
<dbReference type="CDD" id="cd00077">
    <property type="entry name" value="HDc"/>
    <property type="match status" value="1"/>
</dbReference>
<protein>
    <submittedName>
        <fullName evidence="2">HDIG domain-containing protein</fullName>
    </submittedName>
</protein>
<feature type="domain" description="HD" evidence="1">
    <location>
        <begin position="18"/>
        <end position="118"/>
    </location>
</feature>
<dbReference type="InterPro" id="IPR003607">
    <property type="entry name" value="HD/PDEase_dom"/>
</dbReference>
<dbReference type="Proteomes" id="UP000199051">
    <property type="component" value="Unassembled WGS sequence"/>
</dbReference>
<dbReference type="InterPro" id="IPR006674">
    <property type="entry name" value="HD_domain"/>
</dbReference>
<dbReference type="EMBL" id="FOGI01000008">
    <property type="protein sequence ID" value="SES21540.1"/>
    <property type="molecule type" value="Genomic_DNA"/>
</dbReference>